<proteinExistence type="predicted"/>
<accession>A0A0K1PKM4</accession>
<dbReference type="SUPFAM" id="SSF54427">
    <property type="entry name" value="NTF2-like"/>
    <property type="match status" value="1"/>
</dbReference>
<gene>
    <name evidence="2" type="ORF">AKJ09_00752</name>
</gene>
<dbReference type="AlphaFoldDB" id="A0A0K1PKM4"/>
<dbReference type="Pfam" id="PF13577">
    <property type="entry name" value="SnoaL_4"/>
    <property type="match status" value="1"/>
</dbReference>
<dbReference type="Gene3D" id="3.10.450.50">
    <property type="match status" value="1"/>
</dbReference>
<organism evidence="2 3">
    <name type="scientific">Labilithrix luteola</name>
    <dbReference type="NCBI Taxonomy" id="1391654"/>
    <lineage>
        <taxon>Bacteria</taxon>
        <taxon>Pseudomonadati</taxon>
        <taxon>Myxococcota</taxon>
        <taxon>Polyangia</taxon>
        <taxon>Polyangiales</taxon>
        <taxon>Labilitrichaceae</taxon>
        <taxon>Labilithrix</taxon>
    </lineage>
</organism>
<dbReference type="KEGG" id="llu:AKJ09_00752"/>
<dbReference type="InterPro" id="IPR032710">
    <property type="entry name" value="NTF2-like_dom_sf"/>
</dbReference>
<dbReference type="EMBL" id="CP012333">
    <property type="protein sequence ID" value="AKU94088.1"/>
    <property type="molecule type" value="Genomic_DNA"/>
</dbReference>
<dbReference type="InterPro" id="IPR037401">
    <property type="entry name" value="SnoaL-like"/>
</dbReference>
<evidence type="ECO:0000313" key="3">
    <source>
        <dbReference type="Proteomes" id="UP000064967"/>
    </source>
</evidence>
<dbReference type="CDD" id="cd00531">
    <property type="entry name" value="NTF2_like"/>
    <property type="match status" value="1"/>
</dbReference>
<keyword evidence="3" id="KW-1185">Reference proteome</keyword>
<reference evidence="2 3" key="1">
    <citation type="submission" date="2015-08" db="EMBL/GenBank/DDBJ databases">
        <authorList>
            <person name="Babu N.S."/>
            <person name="Beckwith C.J."/>
            <person name="Beseler K.G."/>
            <person name="Brison A."/>
            <person name="Carone J.V."/>
            <person name="Caskin T.P."/>
            <person name="Diamond M."/>
            <person name="Durham M.E."/>
            <person name="Foxe J.M."/>
            <person name="Go M."/>
            <person name="Henderson B.A."/>
            <person name="Jones I.B."/>
            <person name="McGettigan J.A."/>
            <person name="Micheletti S.J."/>
            <person name="Nasrallah M.E."/>
            <person name="Ortiz D."/>
            <person name="Piller C.R."/>
            <person name="Privatt S.R."/>
            <person name="Schneider S.L."/>
            <person name="Sharp S."/>
            <person name="Smith T.C."/>
            <person name="Stanton J.D."/>
            <person name="Ullery H.E."/>
            <person name="Wilson R.J."/>
            <person name="Serrano M.G."/>
            <person name="Buck G."/>
            <person name="Lee V."/>
            <person name="Wang Y."/>
            <person name="Carvalho R."/>
            <person name="Voegtly L."/>
            <person name="Shi R."/>
            <person name="Duckworth R."/>
            <person name="Johnson A."/>
            <person name="Loviza R."/>
            <person name="Walstead R."/>
            <person name="Shah Z."/>
            <person name="Kiflezghi M."/>
            <person name="Wade K."/>
            <person name="Ball S.L."/>
            <person name="Bradley K.W."/>
            <person name="Asai D.J."/>
            <person name="Bowman C.A."/>
            <person name="Russell D.A."/>
            <person name="Pope W.H."/>
            <person name="Jacobs-Sera D."/>
            <person name="Hendrix R.W."/>
            <person name="Hatfull G.F."/>
        </authorList>
    </citation>
    <scope>NUCLEOTIDE SEQUENCE [LARGE SCALE GENOMIC DNA]</scope>
    <source>
        <strain evidence="2 3">DSM 27648</strain>
    </source>
</reference>
<name>A0A0K1PKM4_9BACT</name>
<feature type="domain" description="SnoaL-like" evidence="1">
    <location>
        <begin position="24"/>
        <end position="145"/>
    </location>
</feature>
<evidence type="ECO:0000313" key="2">
    <source>
        <dbReference type="EMBL" id="AKU94088.1"/>
    </source>
</evidence>
<protein>
    <recommendedName>
        <fullName evidence="1">SnoaL-like domain-containing protein</fullName>
    </recommendedName>
</protein>
<dbReference type="Proteomes" id="UP000064967">
    <property type="component" value="Chromosome"/>
</dbReference>
<evidence type="ECO:0000259" key="1">
    <source>
        <dbReference type="Pfam" id="PF13577"/>
    </source>
</evidence>
<sequence>MLGLCALLLTHCAPPPKNLPMSDTADRSEIRDLVERFHDAVNHRDFTVLRGLFTNDGVWEVAPPFEHRFVGPVAIEAGIGESVGRLEFLVQSCSPSVVDIRGEQASGRTSMQEFGRFRDGSSMRVAGTYFDTFRKVEGRWRFTHRVFRARYADDTPLPGRVFDAE</sequence>